<accession>A0ABT1A1L7</accession>
<dbReference type="Proteomes" id="UP001165283">
    <property type="component" value="Unassembled WGS sequence"/>
</dbReference>
<evidence type="ECO:0000313" key="2">
    <source>
        <dbReference type="EMBL" id="MCO1656887.1"/>
    </source>
</evidence>
<reference evidence="2" key="1">
    <citation type="submission" date="2021-04" db="EMBL/GenBank/DDBJ databases">
        <title>Pseudonocardia sp. nov., isolated from sandy soil of mangrove forest.</title>
        <authorList>
            <person name="Zan Z."/>
            <person name="Huang R."/>
            <person name="Liu W."/>
        </authorList>
    </citation>
    <scope>NUCLEOTIDE SEQUENCE</scope>
    <source>
        <strain evidence="2">S2-4</strain>
    </source>
</reference>
<feature type="compositionally biased region" description="Basic and acidic residues" evidence="1">
    <location>
        <begin position="216"/>
        <end position="231"/>
    </location>
</feature>
<evidence type="ECO:0000256" key="1">
    <source>
        <dbReference type="SAM" id="MobiDB-lite"/>
    </source>
</evidence>
<dbReference type="RefSeq" id="WP_252440010.1">
    <property type="nucleotide sequence ID" value="NZ_JAGSOV010000037.1"/>
</dbReference>
<feature type="compositionally biased region" description="Polar residues" evidence="1">
    <location>
        <begin position="256"/>
        <end position="267"/>
    </location>
</feature>
<feature type="region of interest" description="Disordered" evidence="1">
    <location>
        <begin position="216"/>
        <end position="267"/>
    </location>
</feature>
<organism evidence="2 3">
    <name type="scientific">Pseudonocardia humida</name>
    <dbReference type="NCBI Taxonomy" id="2800819"/>
    <lineage>
        <taxon>Bacteria</taxon>
        <taxon>Bacillati</taxon>
        <taxon>Actinomycetota</taxon>
        <taxon>Actinomycetes</taxon>
        <taxon>Pseudonocardiales</taxon>
        <taxon>Pseudonocardiaceae</taxon>
        <taxon>Pseudonocardia</taxon>
    </lineage>
</organism>
<evidence type="ECO:0000313" key="3">
    <source>
        <dbReference type="Proteomes" id="UP001165283"/>
    </source>
</evidence>
<dbReference type="SUPFAM" id="SSF64288">
    <property type="entry name" value="Chorismate lyase-like"/>
    <property type="match status" value="1"/>
</dbReference>
<sequence>MIDPAPLAHEPSDSELARRVALLELPPEHPQRIWEPFTRYLDRPTSLTTALLQRWLGGRPVTVTDLLTRRHGDRQYRVVSLVTTFDGEQVPLCHATAVVDLRLLPGWARDVLTRTEQPLPRTLHRAGAIRDRTTSTVLDPDPDAPGDAGLRTRGAFRLPAAGGRSVATVEEWFTGYVLELAAPVRTLDRPRDQRAADLDTALVRLLHQRRVLTATDPRRPVDAEPDTEQRLPRQLVHLFRRGRGESRTAPLVEPPRTSTQNADRQGA</sequence>
<feature type="region of interest" description="Disordered" evidence="1">
    <location>
        <begin position="132"/>
        <end position="151"/>
    </location>
</feature>
<proteinExistence type="predicted"/>
<comment type="caution">
    <text evidence="2">The sequence shown here is derived from an EMBL/GenBank/DDBJ whole genome shotgun (WGS) entry which is preliminary data.</text>
</comment>
<dbReference type="EMBL" id="JAGSOV010000037">
    <property type="protein sequence ID" value="MCO1656887.1"/>
    <property type="molecule type" value="Genomic_DNA"/>
</dbReference>
<name>A0ABT1A1L7_9PSEU</name>
<dbReference type="InterPro" id="IPR028978">
    <property type="entry name" value="Chorismate_lyase_/UTRA_dom_sf"/>
</dbReference>
<gene>
    <name evidence="2" type="ORF">KDL28_17650</name>
</gene>
<keyword evidence="3" id="KW-1185">Reference proteome</keyword>
<protein>
    <submittedName>
        <fullName evidence="2">Uncharacterized protein</fullName>
    </submittedName>
</protein>